<dbReference type="GO" id="GO:0038023">
    <property type="term" value="F:signaling receptor activity"/>
    <property type="evidence" value="ECO:0007669"/>
    <property type="project" value="InterPro"/>
</dbReference>
<evidence type="ECO:0000256" key="7">
    <source>
        <dbReference type="ARBA" id="ARBA00023170"/>
    </source>
</evidence>
<feature type="transmembrane region" description="Helical" evidence="9">
    <location>
        <begin position="511"/>
        <end position="544"/>
    </location>
</feature>
<feature type="transmembrane region" description="Helical" evidence="9">
    <location>
        <begin position="423"/>
        <end position="447"/>
    </location>
</feature>
<dbReference type="GO" id="GO:0005886">
    <property type="term" value="C:plasma membrane"/>
    <property type="evidence" value="ECO:0007669"/>
    <property type="project" value="UniProtKB-SubCell"/>
</dbReference>
<dbReference type="KEGG" id="aplc:110986812"/>
<protein>
    <submittedName>
        <fullName evidence="11">Stimulated by retinoic acid gene 6 protein-like isoform X1</fullName>
    </submittedName>
</protein>
<feature type="compositionally biased region" description="Basic and acidic residues" evidence="8">
    <location>
        <begin position="744"/>
        <end position="756"/>
    </location>
</feature>
<keyword evidence="2" id="KW-0813">Transport</keyword>
<evidence type="ECO:0000256" key="2">
    <source>
        <dbReference type="ARBA" id="ARBA00022448"/>
    </source>
</evidence>
<dbReference type="OrthoDB" id="2376984at2759"/>
<feature type="transmembrane region" description="Helical" evidence="9">
    <location>
        <begin position="362"/>
        <end position="384"/>
    </location>
</feature>
<feature type="compositionally biased region" description="Low complexity" evidence="8">
    <location>
        <begin position="758"/>
        <end position="769"/>
    </location>
</feature>
<keyword evidence="5 9" id="KW-1133">Transmembrane helix</keyword>
<feature type="transmembrane region" description="Helical" evidence="9">
    <location>
        <begin position="165"/>
        <end position="184"/>
    </location>
</feature>
<organism evidence="10 11">
    <name type="scientific">Acanthaster planci</name>
    <name type="common">Crown-of-thorns starfish</name>
    <dbReference type="NCBI Taxonomy" id="133434"/>
    <lineage>
        <taxon>Eukaryota</taxon>
        <taxon>Metazoa</taxon>
        <taxon>Echinodermata</taxon>
        <taxon>Eleutherozoa</taxon>
        <taxon>Asterozoa</taxon>
        <taxon>Asteroidea</taxon>
        <taxon>Valvatacea</taxon>
        <taxon>Valvatida</taxon>
        <taxon>Acanthasteridae</taxon>
        <taxon>Acanthaster</taxon>
    </lineage>
</organism>
<dbReference type="Pfam" id="PF14752">
    <property type="entry name" value="RBP_receptor"/>
    <property type="match status" value="1"/>
</dbReference>
<dbReference type="InterPro" id="IPR026612">
    <property type="entry name" value="STRA6-like"/>
</dbReference>
<feature type="compositionally biased region" description="Basic and acidic residues" evidence="8">
    <location>
        <begin position="773"/>
        <end position="783"/>
    </location>
</feature>
<dbReference type="Proteomes" id="UP000694845">
    <property type="component" value="Unplaced"/>
</dbReference>
<keyword evidence="6 9" id="KW-0472">Membrane</keyword>
<dbReference type="PANTHER" id="PTHR21444">
    <property type="entry name" value="COILED-COIL DOMAIN-CONTAINING PROTEIN 180"/>
    <property type="match status" value="1"/>
</dbReference>
<dbReference type="RefSeq" id="XP_022104721.1">
    <property type="nucleotide sequence ID" value="XM_022249029.1"/>
</dbReference>
<evidence type="ECO:0000313" key="11">
    <source>
        <dbReference type="RefSeq" id="XP_022104721.1"/>
    </source>
</evidence>
<sequence>MEDLSNLTTVASLSTSSGVDDALTRLLGEQKPNMGTSSCFNSSYELRDWIQYSLIPALTVIIVFSFLDPRKRLWPKCCKMRPSIASPANLIDSYEDRWSFGCAFAAMSTCVIILFTGEWFFNPDLSGVPEMFRGTVQIFIVIVNVLEISIAYYPLLLCLSTDHEVLGNAIGLIYTIAWGYYYVATRANCQTDDGLETRVITAVLGPVYFCYMALFLRFIYGLSVSLRQMFCPEKESSVNMVTIGGERDDEFAKTHFYTRVKYLLTPPKPGGEVSLSVRLRRKFIEDAPGFKFSRRCVCTFILSALTTYQLGLVYVMSLSSVWESANRTLAIGGDLYNIFAKVNETDAFLGLKTFFDIAEDTFWPTCYFAIATTIGYSLHMQLCYRKHTLRLWRGNKDFCPSTQASFSSLVVANLRFTGYHIGFSVWGFFILQVLSWTLVFFIVYFIIYPLTQAADTLVLSLLKNYWLSFLVGFVLYYAQVFLSQLAFLQSQKDKSKITTYLSLDNRRAYNVTVYITLFMNVILGLLSCLMRIFKAVFFGVLFIGRIDRSTLMRGWELWDPGFKAYIGFLQLEVAHTHPVVVTFCHLLWKSIESNKKSALQPTYKTFEVVEEAQEDAKSNTGHRVICKRARNRWFVALTLMRNRALTVSRVPVLPELQQVREDTRDATDDSTVKMRWWEVRPVSHLRLSCESNYVHLSEMNDLEDNPGLQRQLEDVLQPAVRTRASHSSAESSPKETDSLLDGYTRPRGESLRDTPSTRRPANARNSASAVFKLENDSRSETEA</sequence>
<feature type="transmembrane region" description="Helical" evidence="9">
    <location>
        <begin position="98"/>
        <end position="116"/>
    </location>
</feature>
<keyword evidence="10" id="KW-1185">Reference proteome</keyword>
<dbReference type="GO" id="GO:0034632">
    <property type="term" value="F:retinol transmembrane transporter activity"/>
    <property type="evidence" value="ECO:0007669"/>
    <property type="project" value="InterPro"/>
</dbReference>
<reference evidence="11" key="1">
    <citation type="submission" date="2025-08" db="UniProtKB">
        <authorList>
            <consortium name="RefSeq"/>
        </authorList>
    </citation>
    <scope>IDENTIFICATION</scope>
</reference>
<feature type="transmembrane region" description="Helical" evidence="9">
    <location>
        <begin position="467"/>
        <end position="490"/>
    </location>
</feature>
<evidence type="ECO:0000256" key="8">
    <source>
        <dbReference type="SAM" id="MobiDB-lite"/>
    </source>
</evidence>
<dbReference type="PANTHER" id="PTHR21444:SF15">
    <property type="entry name" value="RECEPTOR FOR RETINOL UPTAKE STRA6"/>
    <property type="match status" value="1"/>
</dbReference>
<accession>A0A8B7ZMX8</accession>
<gene>
    <name evidence="11" type="primary">LOC110986812</name>
</gene>
<evidence type="ECO:0000256" key="4">
    <source>
        <dbReference type="ARBA" id="ARBA00022692"/>
    </source>
</evidence>
<dbReference type="AlphaFoldDB" id="A0A8B7ZMX8"/>
<evidence type="ECO:0000256" key="6">
    <source>
        <dbReference type="ARBA" id="ARBA00023136"/>
    </source>
</evidence>
<name>A0A8B7ZMX8_ACAPL</name>
<feature type="transmembrane region" description="Helical" evidence="9">
    <location>
        <begin position="296"/>
        <end position="316"/>
    </location>
</feature>
<comment type="subcellular location">
    <subcellularLocation>
        <location evidence="1">Cell membrane</location>
        <topology evidence="1">Multi-pass membrane protein</topology>
    </subcellularLocation>
</comment>
<keyword evidence="4 9" id="KW-0812">Transmembrane</keyword>
<keyword evidence="7" id="KW-0675">Receptor</keyword>
<dbReference type="GeneID" id="110986812"/>
<evidence type="ECO:0000256" key="9">
    <source>
        <dbReference type="SAM" id="Phobius"/>
    </source>
</evidence>
<feature type="transmembrane region" description="Helical" evidence="9">
    <location>
        <begin position="136"/>
        <end position="158"/>
    </location>
</feature>
<evidence type="ECO:0000256" key="1">
    <source>
        <dbReference type="ARBA" id="ARBA00004651"/>
    </source>
</evidence>
<feature type="transmembrane region" description="Helical" evidence="9">
    <location>
        <begin position="49"/>
        <end position="67"/>
    </location>
</feature>
<dbReference type="GO" id="GO:0071939">
    <property type="term" value="P:vitamin A import into cell"/>
    <property type="evidence" value="ECO:0007669"/>
    <property type="project" value="TreeGrafter"/>
</dbReference>
<evidence type="ECO:0000256" key="3">
    <source>
        <dbReference type="ARBA" id="ARBA00022475"/>
    </source>
</evidence>
<keyword evidence="3" id="KW-1003">Cell membrane</keyword>
<evidence type="ECO:0000256" key="5">
    <source>
        <dbReference type="ARBA" id="ARBA00022989"/>
    </source>
</evidence>
<evidence type="ECO:0000313" key="10">
    <source>
        <dbReference type="Proteomes" id="UP000694845"/>
    </source>
</evidence>
<proteinExistence type="predicted"/>
<feature type="region of interest" description="Disordered" evidence="8">
    <location>
        <begin position="718"/>
        <end position="783"/>
    </location>
</feature>
<feature type="transmembrane region" description="Helical" evidence="9">
    <location>
        <begin position="199"/>
        <end position="220"/>
    </location>
</feature>